<sequence>MTAAGVQAITPDQAHLALSALRELRPHAPALADAEALAAHLQAVQSEHYRLAGAFESGREEAAAVAGYRVMTTLAFGRMLYLDDLSTLPAARGRGHASALLRWLETEARRLDCRALHLDSGVGPHRFDAHRLYLKTGLNITCHHFEKVL</sequence>
<reference evidence="2 3" key="1">
    <citation type="submission" date="2024-09" db="EMBL/GenBank/DDBJ databases">
        <authorList>
            <person name="Sun Q."/>
            <person name="Mori K."/>
        </authorList>
    </citation>
    <scope>NUCLEOTIDE SEQUENCE [LARGE SCALE GENOMIC DNA]</scope>
    <source>
        <strain evidence="2 3">JCM 13503</strain>
    </source>
</reference>
<keyword evidence="2" id="KW-0012">Acyltransferase</keyword>
<dbReference type="SUPFAM" id="SSF55729">
    <property type="entry name" value="Acyl-CoA N-acyltransferases (Nat)"/>
    <property type="match status" value="1"/>
</dbReference>
<dbReference type="GO" id="GO:0016746">
    <property type="term" value="F:acyltransferase activity"/>
    <property type="evidence" value="ECO:0007669"/>
    <property type="project" value="UniProtKB-KW"/>
</dbReference>
<proteinExistence type="predicted"/>
<organism evidence="2 3">
    <name type="scientific">Deinococcus oregonensis</name>
    <dbReference type="NCBI Taxonomy" id="1805970"/>
    <lineage>
        <taxon>Bacteria</taxon>
        <taxon>Thermotogati</taxon>
        <taxon>Deinococcota</taxon>
        <taxon>Deinococci</taxon>
        <taxon>Deinococcales</taxon>
        <taxon>Deinococcaceae</taxon>
        <taxon>Deinococcus</taxon>
    </lineage>
</organism>
<comment type="caution">
    <text evidence="2">The sequence shown here is derived from an EMBL/GenBank/DDBJ whole genome shotgun (WGS) entry which is preliminary data.</text>
</comment>
<dbReference type="Gene3D" id="3.40.630.30">
    <property type="match status" value="1"/>
</dbReference>
<protein>
    <submittedName>
        <fullName evidence="2">GNAT family N-acetyltransferase</fullName>
        <ecNumber evidence="2">2.3.1.-</ecNumber>
    </submittedName>
</protein>
<dbReference type="Proteomes" id="UP001589733">
    <property type="component" value="Unassembled WGS sequence"/>
</dbReference>
<dbReference type="EC" id="2.3.1.-" evidence="2"/>
<dbReference type="Pfam" id="PF00583">
    <property type="entry name" value="Acetyltransf_1"/>
    <property type="match status" value="1"/>
</dbReference>
<dbReference type="EMBL" id="JBHLYR010000060">
    <property type="protein sequence ID" value="MFB9994240.1"/>
    <property type="molecule type" value="Genomic_DNA"/>
</dbReference>
<evidence type="ECO:0000259" key="1">
    <source>
        <dbReference type="PROSITE" id="PS51186"/>
    </source>
</evidence>
<dbReference type="InterPro" id="IPR000182">
    <property type="entry name" value="GNAT_dom"/>
</dbReference>
<dbReference type="InterPro" id="IPR016181">
    <property type="entry name" value="Acyl_CoA_acyltransferase"/>
</dbReference>
<dbReference type="PROSITE" id="PS51186">
    <property type="entry name" value="GNAT"/>
    <property type="match status" value="1"/>
</dbReference>
<gene>
    <name evidence="2" type="ORF">ACFFLM_19985</name>
</gene>
<feature type="domain" description="N-acetyltransferase" evidence="1">
    <location>
        <begin position="4"/>
        <end position="149"/>
    </location>
</feature>
<evidence type="ECO:0000313" key="2">
    <source>
        <dbReference type="EMBL" id="MFB9994240.1"/>
    </source>
</evidence>
<dbReference type="RefSeq" id="WP_380014628.1">
    <property type="nucleotide sequence ID" value="NZ_JBHLYR010000060.1"/>
</dbReference>
<name>A0ABV6B3G0_9DEIO</name>
<evidence type="ECO:0000313" key="3">
    <source>
        <dbReference type="Proteomes" id="UP001589733"/>
    </source>
</evidence>
<keyword evidence="3" id="KW-1185">Reference proteome</keyword>
<accession>A0ABV6B3G0</accession>
<dbReference type="CDD" id="cd04301">
    <property type="entry name" value="NAT_SF"/>
    <property type="match status" value="1"/>
</dbReference>
<keyword evidence="2" id="KW-0808">Transferase</keyword>